<feature type="compositionally biased region" description="Polar residues" evidence="3">
    <location>
        <begin position="812"/>
        <end position="821"/>
    </location>
</feature>
<feature type="compositionally biased region" description="Polar residues" evidence="3">
    <location>
        <begin position="400"/>
        <end position="413"/>
    </location>
</feature>
<feature type="compositionally biased region" description="Low complexity" evidence="3">
    <location>
        <begin position="1702"/>
        <end position="1731"/>
    </location>
</feature>
<protein>
    <recommendedName>
        <fullName evidence="8">HECT-type E3 ubiquitin transferase</fullName>
    </recommendedName>
</protein>
<gene>
    <name evidence="6" type="ORF">RND71_043593</name>
</gene>
<feature type="region of interest" description="Disordered" evidence="3">
    <location>
        <begin position="1790"/>
        <end position="1819"/>
    </location>
</feature>
<evidence type="ECO:0000313" key="6">
    <source>
        <dbReference type="EMBL" id="KAK4337307.1"/>
    </source>
</evidence>
<feature type="region of interest" description="Disordered" evidence="3">
    <location>
        <begin position="656"/>
        <end position="735"/>
    </location>
</feature>
<feature type="region of interest" description="Disordered" evidence="3">
    <location>
        <begin position="1236"/>
        <end position="1256"/>
    </location>
</feature>
<evidence type="ECO:0000313" key="7">
    <source>
        <dbReference type="Proteomes" id="UP001291623"/>
    </source>
</evidence>
<dbReference type="PROSITE" id="PS50237">
    <property type="entry name" value="HECT"/>
    <property type="match status" value="1"/>
</dbReference>
<feature type="region of interest" description="Disordered" evidence="3">
    <location>
        <begin position="803"/>
        <end position="833"/>
    </location>
</feature>
<dbReference type="PROSITE" id="PS50030">
    <property type="entry name" value="UBA"/>
    <property type="match status" value="1"/>
</dbReference>
<keyword evidence="2" id="KW-0833">Ubl conjugation pathway</keyword>
<feature type="compositionally biased region" description="Polar residues" evidence="3">
    <location>
        <begin position="682"/>
        <end position="701"/>
    </location>
</feature>
<dbReference type="SUPFAM" id="SSF117839">
    <property type="entry name" value="WWE domain"/>
    <property type="match status" value="1"/>
</dbReference>
<feature type="compositionally biased region" description="Basic and acidic residues" evidence="3">
    <location>
        <begin position="1990"/>
        <end position="2020"/>
    </location>
</feature>
<feature type="region of interest" description="Disordered" evidence="3">
    <location>
        <begin position="53"/>
        <end position="74"/>
    </location>
</feature>
<evidence type="ECO:0000256" key="1">
    <source>
        <dbReference type="ARBA" id="ARBA00022679"/>
    </source>
</evidence>
<feature type="compositionally biased region" description="Polar residues" evidence="3">
    <location>
        <begin position="1052"/>
        <end position="1062"/>
    </location>
</feature>
<feature type="compositionally biased region" description="Low complexity" evidence="3">
    <location>
        <begin position="414"/>
        <end position="427"/>
    </location>
</feature>
<feature type="compositionally biased region" description="Polar residues" evidence="3">
    <location>
        <begin position="53"/>
        <end position="66"/>
    </location>
</feature>
<dbReference type="InterPro" id="IPR025527">
    <property type="entry name" value="HUWE1/Rev1_UBM"/>
</dbReference>
<feature type="region of interest" description="Disordered" evidence="3">
    <location>
        <begin position="1545"/>
        <end position="1576"/>
    </location>
</feature>
<keyword evidence="7" id="KW-1185">Reference proteome</keyword>
<comment type="caution">
    <text evidence="2">Lacks conserved residue(s) required for the propagation of feature annotation.</text>
</comment>
<feature type="region of interest" description="Disordered" evidence="3">
    <location>
        <begin position="1980"/>
        <end position="2020"/>
    </location>
</feature>
<feature type="compositionally biased region" description="Polar residues" evidence="3">
    <location>
        <begin position="1238"/>
        <end position="1253"/>
    </location>
</feature>
<feature type="region of interest" description="Disordered" evidence="3">
    <location>
        <begin position="1026"/>
        <end position="1062"/>
    </location>
</feature>
<comment type="caution">
    <text evidence="6">The sequence shown here is derived from an EMBL/GenBank/DDBJ whole genome shotgun (WGS) entry which is preliminary data.</text>
</comment>
<keyword evidence="1" id="KW-0808">Transferase</keyword>
<feature type="domain" description="UBA" evidence="4">
    <location>
        <begin position="1"/>
        <end position="28"/>
    </location>
</feature>
<dbReference type="InterPro" id="IPR000569">
    <property type="entry name" value="HECT_dom"/>
</dbReference>
<feature type="region of interest" description="Disordered" evidence="3">
    <location>
        <begin position="400"/>
        <end position="432"/>
    </location>
</feature>
<dbReference type="InterPro" id="IPR015940">
    <property type="entry name" value="UBA"/>
</dbReference>
<evidence type="ECO:0000256" key="3">
    <source>
        <dbReference type="SAM" id="MobiDB-lite"/>
    </source>
</evidence>
<evidence type="ECO:0000259" key="5">
    <source>
        <dbReference type="PROSITE" id="PS50237"/>
    </source>
</evidence>
<proteinExistence type="predicted"/>
<sequence>MGFEREAAVEAFMRTNTLEQAAEYLLERPTASDWDMTENDQFLRAIEISLNENSTDNQAESSNRNANLEPENNRNQQLEVLINSNEIQENTSEPNSEVPVSSTENDQELPSTSKSIDNQTSFIEDCEPLSTELMNSLTNNLLSGCLKLLDTLPQTVHRVCDILLAVSLRNGDQWTKKMLLQLIDEIFVCINKLLECSKPLTASDRKTLPDWATQMNQIPEASKAASRIHLFSLLFEEKKNECAQYVEESDLINNLIALLKAEQDILTLLNDSNLNKSKYQSSSALKILTPKWLAPVILLIDLYDKAAIASKRKAPLLELPKRQWKYFDERNGKWTPYTSINNKIIDEAYCNGENLVRFFVGLPVDVDALQAVMRLILRITRDYEMAWTFAKLGVDSMDTNEVQTSTTEQMQTENNESNNASNDINSSKPVESIKPSIETTSNTFWRKEDLLFTQSVIMRILAELVRSYNVVAKLITEHQFTTSQSEFITEDCSAIAFILDNLLPNNQFIGDRDSPALARLLIVALASSVHCPDAQIQLISEIKAALARALSLNESNEKHLRIQALTGIINTMIDSYPPLQNTSSTASQNLQSLRNLSSGLNSIIFRKGLFIDLARVSHSLDLSSPHMAVTINTVLKPLETLSRAIHHNTNQMFLNQKKPKASSSNQQTNNTLTSNNQNQSTAQPVNTNNIETSHQTNPNAEQQEENVQRSSQQETNVAVQNPNPADNCSTPINQTSEDFNLLNSLLMDVNEPFDNQASTVESENLNNEPSNALANVSIDTVSVVEPMIDEAINTLSNAEENYNSRDQHQQDHTNGADASQPSVPPAPGTVSAVHPLLTRNSNDNIYPVGNSSQNQFGTSMLPRNFRNSRQRLHRNNTIPQNTLSGSGFNLVQSNSGGLGSQQNWHIPINNLHTANVHHSNPPVMLQRLLGPPNRQNLLQFTSAIQPARIVFTSNDYQLFTTSNWNEFSDSTQLGPESNDGSMLSSVATAITRWTEESKVLDGDSMHDCVANLKPDIISFWEKHRDEEMNERKEKRKELIEKDRKAESMRPVSLSSSRRQAENIENTSNVATTVSDPLVELFVANSQRSQQATTTNSENVVQNEIERNDNVTNAQLSTTNNEITSSNATVAEAEQMEVASQANAAEVSENLISNELSSNTVSQQEDVVEMNCTETISEQEMEISNVDLNVQTENTVVSQNLNTVEVSTPEPNNVVEIPNQSTGEEFLSILRDQMPSVPTVPSVSQNNEESSTANEALPENIRQEVIAEQLRLQRLQQQRANIVPTTNQQSTNATSEISPEFLAALPPGIQEELIAQHNTEQRSAGNTSNPDSPVDPTDFIQALPLPLRRQVLADIDDSLLALLPNHLVNEAQVLREELEARHRHIQERFLSSHASNALTRILRSASVRGALPGNSRYTIHTVPQGSFPLPIGSVGRGASALNNNIHTVDPSNVYVNVSGTNNFRGSHNPCYLNSKLKCKQLLDNEALSCLLILLFVDEPKLNIGRLHRVIRNLCSHAPTRQWIIQSLLSIMEKAREEKFSTSSIDSVLNSSSMSNSKTKRSNTSSSINSLTSSSNSQSTSWLSISMDAALGCRTDVFQIQKSNNLSKVQSYKVSINPQAARIVCRHVLDTLISLAKTFPYQFLSDSIKEENKTNIHSQSCASTSTSSKEEMNNAKLNKELDFWDVLVKLDSQNANGRSNYLGKNTKSSSKNNSVNSTPSSSMSGSNSSHLSSITSFQNNTANQSSTLTQIISLLAHPVIKKSSLLTDRLLRLLSLLAKTYQPAINISSNAESISNNKPKASSSSSTSSSTPKPETHKGAIDEEHLKLAVDVLTSKSCSEEGLEDATSLLLKLSQSDPVIRGMVLKLLLQGARELGQTVCTHIFNLSEELKKLNLNTTSTLEADGDDKINKNKRVKGVFQDRFTKTPILINGSVNTKHNPSIREVQLPSMAALTCKTSSQSFFLRILKVIIQLRESIKASAAKNKETPSIVRKPEASTEEDSKQNDNMEIDNKDNIDSKDNKDSLSNQLALNDLWDSLSNCLLELANAPDHHAVLVLQPAVEAFFFVHACEKDQNKKTNENSNQLLENRDALLAGDRDTDLQPNNAFVSNTDSSNVLMNESLAGPSSILSQSNLNNSLSNDTQKFLQFAETHKVVLNQILRQSTTPLSEGPFSVLVDHTRVLDFDVKRHLPVYETYDKLKQMLLKAIHECSEGFGFV</sequence>
<feature type="domain" description="HECT" evidence="5">
    <location>
        <begin position="2188"/>
        <end position="2215"/>
    </location>
</feature>
<dbReference type="GO" id="GO:0004842">
    <property type="term" value="F:ubiquitin-protein transferase activity"/>
    <property type="evidence" value="ECO:0007669"/>
    <property type="project" value="InterPro"/>
</dbReference>
<feature type="compositionally biased region" description="Polar residues" evidence="3">
    <location>
        <begin position="708"/>
        <end position="735"/>
    </location>
</feature>
<dbReference type="Proteomes" id="UP001291623">
    <property type="component" value="Unassembled WGS sequence"/>
</dbReference>
<dbReference type="EMBL" id="JAVYJV010000039">
    <property type="protein sequence ID" value="KAK4337307.1"/>
    <property type="molecule type" value="Genomic_DNA"/>
</dbReference>
<feature type="compositionally biased region" description="Low complexity" evidence="3">
    <location>
        <begin position="662"/>
        <end position="681"/>
    </location>
</feature>
<dbReference type="Pfam" id="PF14377">
    <property type="entry name" value="UBM"/>
    <property type="match status" value="3"/>
</dbReference>
<organism evidence="6 7">
    <name type="scientific">Anisodus tanguticus</name>
    <dbReference type="NCBI Taxonomy" id="243964"/>
    <lineage>
        <taxon>Eukaryota</taxon>
        <taxon>Viridiplantae</taxon>
        <taxon>Streptophyta</taxon>
        <taxon>Embryophyta</taxon>
        <taxon>Tracheophyta</taxon>
        <taxon>Spermatophyta</taxon>
        <taxon>Magnoliopsida</taxon>
        <taxon>eudicotyledons</taxon>
        <taxon>Gunneridae</taxon>
        <taxon>Pentapetalae</taxon>
        <taxon>asterids</taxon>
        <taxon>lamiids</taxon>
        <taxon>Solanales</taxon>
        <taxon>Solanaceae</taxon>
        <taxon>Solanoideae</taxon>
        <taxon>Hyoscyameae</taxon>
        <taxon>Anisodus</taxon>
    </lineage>
</organism>
<feature type="compositionally biased region" description="Low complexity" evidence="3">
    <location>
        <begin position="1790"/>
        <end position="1809"/>
    </location>
</feature>
<dbReference type="Gene3D" id="1.10.8.10">
    <property type="entry name" value="DNA helicase RuvA subunit, C-terminal domain"/>
    <property type="match status" value="1"/>
</dbReference>
<evidence type="ECO:0000256" key="2">
    <source>
        <dbReference type="PROSITE-ProRule" id="PRU00104"/>
    </source>
</evidence>
<feature type="compositionally biased region" description="Basic and acidic residues" evidence="3">
    <location>
        <begin position="1026"/>
        <end position="1047"/>
    </location>
</feature>
<accession>A0AAE1QSH2</accession>
<evidence type="ECO:0008006" key="8">
    <source>
        <dbReference type="Google" id="ProtNLM"/>
    </source>
</evidence>
<name>A0AAE1QSH2_9SOLA</name>
<dbReference type="InterPro" id="IPR037197">
    <property type="entry name" value="WWE_dom_sf"/>
</dbReference>
<feature type="region of interest" description="Disordered" evidence="3">
    <location>
        <begin position="88"/>
        <end position="117"/>
    </location>
</feature>
<reference evidence="6" key="1">
    <citation type="submission" date="2023-12" db="EMBL/GenBank/DDBJ databases">
        <title>Genome assembly of Anisodus tanguticus.</title>
        <authorList>
            <person name="Wang Y.-J."/>
        </authorList>
    </citation>
    <scope>NUCLEOTIDE SEQUENCE</scope>
    <source>
        <strain evidence="6">KB-2021</strain>
        <tissue evidence="6">Leaf</tissue>
    </source>
</reference>
<feature type="region of interest" description="Disordered" evidence="3">
    <location>
        <begin position="1696"/>
        <end position="1731"/>
    </location>
</feature>
<evidence type="ECO:0000259" key="4">
    <source>
        <dbReference type="PROSITE" id="PS50030"/>
    </source>
</evidence>